<sequence length="162" mass="19148">MYVIKVMSGDEEKVKNLLTQKGYKILCPKKIKIHRRKDSYYEKEMVIFTGYLFLELETVTDRQYYQIKTIDGVIGFLSARYALYKQEQSYIRVLDNNGEPIREVVLYFDKYGFAHLTRGFIDGFDKQIVSVNRKDKTVAIEFKIENDVKKIVLNYTECLGRI</sequence>
<comment type="caution">
    <text evidence="3">The sequence shown here is derived from an EMBL/GenBank/DDBJ whole genome shotgun (WGS) entry which is preliminary data.</text>
</comment>
<evidence type="ECO:0000313" key="4">
    <source>
        <dbReference type="Proteomes" id="UP000319424"/>
    </source>
</evidence>
<dbReference type="InterPro" id="IPR036735">
    <property type="entry name" value="NGN_dom_sf"/>
</dbReference>
<dbReference type="Proteomes" id="UP000319424">
    <property type="component" value="Unassembled WGS sequence"/>
</dbReference>
<dbReference type="AlphaFoldDB" id="A0A552V6Y7"/>
<organism evidence="3 4">
    <name type="scientific">Criibacterium bergeronii</name>
    <dbReference type="NCBI Taxonomy" id="1871336"/>
    <lineage>
        <taxon>Bacteria</taxon>
        <taxon>Bacillati</taxon>
        <taxon>Bacillota</taxon>
        <taxon>Clostridia</taxon>
        <taxon>Peptostreptococcales</taxon>
        <taxon>Filifactoraceae</taxon>
        <taxon>Criibacterium</taxon>
    </lineage>
</organism>
<evidence type="ECO:0000256" key="1">
    <source>
        <dbReference type="ARBA" id="ARBA00023163"/>
    </source>
</evidence>
<gene>
    <name evidence="3" type="ORF">FL857_06005</name>
</gene>
<dbReference type="SUPFAM" id="SSF82679">
    <property type="entry name" value="N-utilization substance G protein NusG, N-terminal domain"/>
    <property type="match status" value="1"/>
</dbReference>
<feature type="domain" description="NusG-like N-terminal" evidence="2">
    <location>
        <begin position="2"/>
        <end position="79"/>
    </location>
</feature>
<dbReference type="RefSeq" id="WP_144398168.1">
    <property type="nucleotide sequence ID" value="NZ_VJXW01000007.1"/>
</dbReference>
<dbReference type="GO" id="GO:0006354">
    <property type="term" value="P:DNA-templated transcription elongation"/>
    <property type="evidence" value="ECO:0007669"/>
    <property type="project" value="InterPro"/>
</dbReference>
<accession>A0A552V6Y7</accession>
<dbReference type="Gene3D" id="3.30.70.940">
    <property type="entry name" value="NusG, N-terminal domain"/>
    <property type="match status" value="1"/>
</dbReference>
<evidence type="ECO:0000313" key="3">
    <source>
        <dbReference type="EMBL" id="TRW26239.1"/>
    </source>
</evidence>
<dbReference type="Pfam" id="PF02357">
    <property type="entry name" value="NusG"/>
    <property type="match status" value="1"/>
</dbReference>
<dbReference type="CDD" id="cd08000">
    <property type="entry name" value="NGN"/>
    <property type="match status" value="1"/>
</dbReference>
<proteinExistence type="predicted"/>
<dbReference type="EMBL" id="VJXW01000007">
    <property type="protein sequence ID" value="TRW26239.1"/>
    <property type="molecule type" value="Genomic_DNA"/>
</dbReference>
<keyword evidence="1" id="KW-0804">Transcription</keyword>
<reference evidence="3 4" key="1">
    <citation type="submission" date="2019-07" db="EMBL/GenBank/DDBJ databases">
        <title>Criibacterium bergeronii gen. nov., sp. nov. isolated from human clinical samples.</title>
        <authorList>
            <person name="Maheux A.F."/>
            <person name="Boudreau D.K."/>
            <person name="Berube E."/>
            <person name="Brodeur S."/>
            <person name="Bernard K.A."/>
            <person name="Abed J.Y."/>
            <person name="Ducrey E."/>
            <person name="Guay E.F."/>
            <person name="Raymond F."/>
            <person name="Corbeil J."/>
            <person name="Domingo M.-C."/>
            <person name="Roy P.H."/>
            <person name="Boissinot M."/>
            <person name="Tocheva E.I."/>
            <person name="Omar R.F."/>
        </authorList>
    </citation>
    <scope>NUCLEOTIDE SEQUENCE [LARGE SCALE GENOMIC DNA]</scope>
    <source>
        <strain evidence="3 4">CCRI-24246</strain>
    </source>
</reference>
<name>A0A552V6Y7_9FIRM</name>
<dbReference type="InterPro" id="IPR006645">
    <property type="entry name" value="NGN-like_dom"/>
</dbReference>
<protein>
    <recommendedName>
        <fullName evidence="2">NusG-like N-terminal domain-containing protein</fullName>
    </recommendedName>
</protein>
<evidence type="ECO:0000259" key="2">
    <source>
        <dbReference type="Pfam" id="PF02357"/>
    </source>
</evidence>